<dbReference type="SUPFAM" id="SSF51735">
    <property type="entry name" value="NAD(P)-binding Rossmann-fold domains"/>
    <property type="match status" value="1"/>
</dbReference>
<feature type="non-terminal residue" evidence="2">
    <location>
        <position position="88"/>
    </location>
</feature>
<organism evidence="2">
    <name type="scientific">marine sediment metagenome</name>
    <dbReference type="NCBI Taxonomy" id="412755"/>
    <lineage>
        <taxon>unclassified sequences</taxon>
        <taxon>metagenomes</taxon>
        <taxon>ecological metagenomes</taxon>
    </lineage>
</organism>
<dbReference type="InterPro" id="IPR002347">
    <property type="entry name" value="SDR_fam"/>
</dbReference>
<dbReference type="PANTHER" id="PTHR42879:SF2">
    <property type="entry name" value="3-OXOACYL-[ACYL-CARRIER-PROTEIN] REDUCTASE FABG"/>
    <property type="match status" value="1"/>
</dbReference>
<dbReference type="InterPro" id="IPR036291">
    <property type="entry name" value="NAD(P)-bd_dom_sf"/>
</dbReference>
<protein>
    <submittedName>
        <fullName evidence="2">Uncharacterized protein</fullName>
    </submittedName>
</protein>
<sequence length="88" mass="9935">MMNFENKTAVITGATRGIGKSIADSLWELGCHIIVTGRDVKPQKIIEKEERFNYLQLDFLDPKSLHEFIGSIKDFDNIDILINNAGIN</sequence>
<evidence type="ECO:0000256" key="1">
    <source>
        <dbReference type="ARBA" id="ARBA00006484"/>
    </source>
</evidence>
<dbReference type="InterPro" id="IPR050259">
    <property type="entry name" value="SDR"/>
</dbReference>
<dbReference type="PANTHER" id="PTHR42879">
    <property type="entry name" value="3-OXOACYL-(ACYL-CARRIER-PROTEIN) REDUCTASE"/>
    <property type="match status" value="1"/>
</dbReference>
<comment type="similarity">
    <text evidence="1">Belongs to the short-chain dehydrogenases/reductases (SDR) family.</text>
</comment>
<proteinExistence type="inferred from homology"/>
<comment type="caution">
    <text evidence="2">The sequence shown here is derived from an EMBL/GenBank/DDBJ whole genome shotgun (WGS) entry which is preliminary data.</text>
</comment>
<reference evidence="2" key="1">
    <citation type="journal article" date="2014" name="Front. Microbiol.">
        <title>High frequency of phylogenetically diverse reductive dehalogenase-homologous genes in deep subseafloor sedimentary metagenomes.</title>
        <authorList>
            <person name="Kawai M."/>
            <person name="Futagami T."/>
            <person name="Toyoda A."/>
            <person name="Takaki Y."/>
            <person name="Nishi S."/>
            <person name="Hori S."/>
            <person name="Arai W."/>
            <person name="Tsubouchi T."/>
            <person name="Morono Y."/>
            <person name="Uchiyama I."/>
            <person name="Ito T."/>
            <person name="Fujiyama A."/>
            <person name="Inagaki F."/>
            <person name="Takami H."/>
        </authorList>
    </citation>
    <scope>NUCLEOTIDE SEQUENCE</scope>
    <source>
        <strain evidence="2">Expedition CK06-06</strain>
    </source>
</reference>
<dbReference type="AlphaFoldDB" id="X1R6Z5"/>
<dbReference type="PRINTS" id="PR00081">
    <property type="entry name" value="GDHRDH"/>
</dbReference>
<dbReference type="EMBL" id="BARV01038831">
    <property type="protein sequence ID" value="GAI51389.1"/>
    <property type="molecule type" value="Genomic_DNA"/>
</dbReference>
<name>X1R6Z5_9ZZZZ</name>
<evidence type="ECO:0000313" key="2">
    <source>
        <dbReference type="EMBL" id="GAI51389.1"/>
    </source>
</evidence>
<dbReference type="Pfam" id="PF00106">
    <property type="entry name" value="adh_short"/>
    <property type="match status" value="1"/>
</dbReference>
<accession>X1R6Z5</accession>
<gene>
    <name evidence="2" type="ORF">S06H3_59704</name>
</gene>
<dbReference type="Gene3D" id="3.40.50.720">
    <property type="entry name" value="NAD(P)-binding Rossmann-like Domain"/>
    <property type="match status" value="1"/>
</dbReference>